<comment type="catalytic activity">
    <reaction evidence="1">
        <text>S-ubiquitinyl-[E2 ubiquitin-conjugating enzyme]-L-cysteine + [acceptor protein]-L-lysine = [E2 ubiquitin-conjugating enzyme]-L-cysteine + N(6)-ubiquitinyl-[acceptor protein]-L-lysine.</text>
        <dbReference type="EC" id="2.3.2.27"/>
    </reaction>
</comment>
<feature type="domain" description="U-box" evidence="9">
    <location>
        <begin position="765"/>
        <end position="871"/>
    </location>
</feature>
<proteinExistence type="predicted"/>
<protein>
    <recommendedName>
        <fullName evidence="3">RING-type E3 ubiquitin transferase</fullName>
        <ecNumber evidence="3">2.3.2.27</ecNumber>
    </recommendedName>
</protein>
<dbReference type="Pfam" id="PF00069">
    <property type="entry name" value="Pkinase"/>
    <property type="match status" value="1"/>
</dbReference>
<reference evidence="10" key="1">
    <citation type="submission" date="2013-04" db="UniProtKB">
        <authorList>
            <consortium name="EnsemblPlants"/>
        </authorList>
    </citation>
    <scope>IDENTIFICATION</scope>
</reference>
<dbReference type="Gramene" id="OB02G44600.1">
    <property type="protein sequence ID" value="OB02G44600.1"/>
    <property type="gene ID" value="OB02G44600"/>
</dbReference>
<evidence type="ECO:0000256" key="4">
    <source>
        <dbReference type="ARBA" id="ARBA00022679"/>
    </source>
</evidence>
<dbReference type="CDD" id="cd16655">
    <property type="entry name" value="RING-Ubox_WDSUB1-like"/>
    <property type="match status" value="1"/>
</dbReference>
<dbReference type="SUPFAM" id="SSF57850">
    <property type="entry name" value="RING/U-box"/>
    <property type="match status" value="2"/>
</dbReference>
<organism evidence="10">
    <name type="scientific">Oryza brachyantha</name>
    <name type="common">malo sina</name>
    <dbReference type="NCBI Taxonomy" id="4533"/>
    <lineage>
        <taxon>Eukaryota</taxon>
        <taxon>Viridiplantae</taxon>
        <taxon>Streptophyta</taxon>
        <taxon>Embryophyta</taxon>
        <taxon>Tracheophyta</taxon>
        <taxon>Spermatophyta</taxon>
        <taxon>Magnoliopsida</taxon>
        <taxon>Liliopsida</taxon>
        <taxon>Poales</taxon>
        <taxon>Poaceae</taxon>
        <taxon>BOP clade</taxon>
        <taxon>Oryzoideae</taxon>
        <taxon>Oryzeae</taxon>
        <taxon>Oryzinae</taxon>
        <taxon>Oryza</taxon>
    </lineage>
</organism>
<feature type="domain" description="Protein kinase" evidence="8">
    <location>
        <begin position="468"/>
        <end position="771"/>
    </location>
</feature>
<dbReference type="OMA" id="MTPERDV"/>
<feature type="compositionally biased region" description="Low complexity" evidence="7">
    <location>
        <begin position="186"/>
        <end position="209"/>
    </location>
</feature>
<dbReference type="Pfam" id="PF04564">
    <property type="entry name" value="U-box"/>
    <property type="match status" value="2"/>
</dbReference>
<dbReference type="PROSITE" id="PS51698">
    <property type="entry name" value="U_BOX"/>
    <property type="match status" value="1"/>
</dbReference>
<dbReference type="PANTHER" id="PTHR45647">
    <property type="entry name" value="OS02G0152300 PROTEIN"/>
    <property type="match status" value="1"/>
</dbReference>
<dbReference type="SUPFAM" id="SSF56112">
    <property type="entry name" value="Protein kinase-like (PK-like)"/>
    <property type="match status" value="1"/>
</dbReference>
<dbReference type="HOGENOM" id="CLU_000288_153_0_1"/>
<dbReference type="SUPFAM" id="SSF52402">
    <property type="entry name" value="Adenine nucleotide alpha hydrolases-like"/>
    <property type="match status" value="1"/>
</dbReference>
<dbReference type="Gene3D" id="3.30.200.20">
    <property type="entry name" value="Phosphorylase Kinase, domain 1"/>
    <property type="match status" value="1"/>
</dbReference>
<keyword evidence="11" id="KW-1185">Reference proteome</keyword>
<dbReference type="InterPro" id="IPR011009">
    <property type="entry name" value="Kinase-like_dom_sf"/>
</dbReference>
<dbReference type="InterPro" id="IPR013083">
    <property type="entry name" value="Znf_RING/FYVE/PHD"/>
</dbReference>
<dbReference type="GO" id="GO:0061630">
    <property type="term" value="F:ubiquitin protein ligase activity"/>
    <property type="evidence" value="ECO:0007669"/>
    <property type="project" value="UniProtKB-EC"/>
</dbReference>
<feature type="compositionally biased region" description="Polar residues" evidence="7">
    <location>
        <begin position="214"/>
        <end position="236"/>
    </location>
</feature>
<sequence>MEAVEEEEEHEEEEEEAVYCAVGKEAGKEWRANLLWVLANFRRSRRLVFVHVHRPPSRVNMMGAWVPVSQLAEEEVNAYRQLEEEKISKVLDDLLDICKSQKVNASKIIFSCDDTAGGLLQLVDDHGITELVMGAASDKSYSRRMRAPRSKKAQKLQLKASPSCKIWFVCKGNLICTREVNEGLNRTGSSTTSTSPRSSTSDYSRSKSSPRAHSISSEPPFSIQDSAEPTTSSVDQTPIREDNAMDRSTEGFNHHEAVAVASSSAVPVSENVETVQRSAGAASVQSLQEIEEDSPTPSGHGSEDAGDLGDAAYDKLKDAVIEAENLRHEAYEETRRRQKAERDLAAATRIANDAESSHQREARHRKEVEERLARERAAMEQERRELDDILEQTRKVDARAAELELQIAGSERMMSDLKSKLSESYGLLHQLRRDNPAAAAAEATDGGQRTTFLRLGLSELEEATNHFDESVMIGGDGSRGTVYRGDLRNMTVAVKVISRDVAVDELGFCSEVEAISRARHPNLVTLVGACPEARAVVYEFVPGGSLEDRLALAGEGAAPPLSWHALCGVAHRTCSALAFLHSTQPRATVHGDVRPANILLDEECGSSKLAGVGMRRLVRDSGGVALARAAVGYVHPRHLATGEMTPERDVYALGVVLLRLVTGKPPFMAKKEARDAARRNKGWDEVVGASAGGWPVEVGREVALLGLKCCDVEEEEEDPAGARRLPRGLLDEACGVLEAAMSAAPGRSWSSLSSTSDGEGGGGGGAPSYFLCPILKEVMRDPQIAGDGFSYEAEAIREWLGGGRDPHPQVMRDPQIAGDGFSYEAEAIREWLRSGHDTSPMTNLRLPRGELVPNRPLRDAIHEWRLRRAMRSKFAATR</sequence>
<evidence type="ECO:0000256" key="6">
    <source>
        <dbReference type="SAM" id="Coils"/>
    </source>
</evidence>
<dbReference type="CDD" id="cd01989">
    <property type="entry name" value="USP_STK_Ubox_N"/>
    <property type="match status" value="1"/>
</dbReference>
<evidence type="ECO:0000259" key="9">
    <source>
        <dbReference type="PROSITE" id="PS51698"/>
    </source>
</evidence>
<keyword evidence="5" id="KW-0833">Ubl conjugation pathway</keyword>
<accession>J3LIJ3</accession>
<feature type="region of interest" description="Disordered" evidence="7">
    <location>
        <begin position="184"/>
        <end position="239"/>
    </location>
</feature>
<dbReference type="EnsemblPlants" id="OB02G44600.1">
    <property type="protein sequence ID" value="OB02G44600.1"/>
    <property type="gene ID" value="OB02G44600"/>
</dbReference>
<dbReference type="PANTHER" id="PTHR45647:SF94">
    <property type="entry name" value="OS02G0822900 PROTEIN"/>
    <property type="match status" value="1"/>
</dbReference>
<dbReference type="InterPro" id="IPR014729">
    <property type="entry name" value="Rossmann-like_a/b/a_fold"/>
</dbReference>
<dbReference type="EC" id="2.3.2.27" evidence="3"/>
<dbReference type="GO" id="GO:0005524">
    <property type="term" value="F:ATP binding"/>
    <property type="evidence" value="ECO:0007669"/>
    <property type="project" value="InterPro"/>
</dbReference>
<dbReference type="PROSITE" id="PS50011">
    <property type="entry name" value="PROTEIN_KINASE_DOM"/>
    <property type="match status" value="1"/>
</dbReference>
<dbReference type="UniPathway" id="UPA00143"/>
<feature type="compositionally biased region" description="Polar residues" evidence="7">
    <location>
        <begin position="271"/>
        <end position="288"/>
    </location>
</feature>
<dbReference type="Gene3D" id="3.40.50.620">
    <property type="entry name" value="HUPs"/>
    <property type="match status" value="1"/>
</dbReference>
<dbReference type="GO" id="GO:0004672">
    <property type="term" value="F:protein kinase activity"/>
    <property type="evidence" value="ECO:0007669"/>
    <property type="project" value="InterPro"/>
</dbReference>
<evidence type="ECO:0000313" key="11">
    <source>
        <dbReference type="Proteomes" id="UP000006038"/>
    </source>
</evidence>
<dbReference type="SMART" id="SM00504">
    <property type="entry name" value="Ubox"/>
    <property type="match status" value="1"/>
</dbReference>
<dbReference type="AlphaFoldDB" id="J3LIJ3"/>
<dbReference type="GO" id="GO:0016567">
    <property type="term" value="P:protein ubiquitination"/>
    <property type="evidence" value="ECO:0007669"/>
    <property type="project" value="UniProtKB-UniPathway"/>
</dbReference>
<dbReference type="eggNOG" id="ENOG502QQ1P">
    <property type="taxonomic scope" value="Eukaryota"/>
</dbReference>
<evidence type="ECO:0000256" key="5">
    <source>
        <dbReference type="ARBA" id="ARBA00022786"/>
    </source>
</evidence>
<dbReference type="Gene3D" id="1.10.510.10">
    <property type="entry name" value="Transferase(Phosphotransferase) domain 1"/>
    <property type="match status" value="1"/>
</dbReference>
<comment type="pathway">
    <text evidence="2">Protein modification; protein ubiquitination.</text>
</comment>
<keyword evidence="6" id="KW-0175">Coiled coil</keyword>
<evidence type="ECO:0000256" key="7">
    <source>
        <dbReference type="SAM" id="MobiDB-lite"/>
    </source>
</evidence>
<evidence type="ECO:0000256" key="2">
    <source>
        <dbReference type="ARBA" id="ARBA00004906"/>
    </source>
</evidence>
<feature type="region of interest" description="Disordered" evidence="7">
    <location>
        <begin position="262"/>
        <end position="309"/>
    </location>
</feature>
<keyword evidence="4" id="KW-0808">Transferase</keyword>
<dbReference type="InterPro" id="IPR000719">
    <property type="entry name" value="Prot_kinase_dom"/>
</dbReference>
<dbReference type="InterPro" id="IPR003613">
    <property type="entry name" value="Ubox_domain"/>
</dbReference>
<evidence type="ECO:0000259" key="8">
    <source>
        <dbReference type="PROSITE" id="PS50011"/>
    </source>
</evidence>
<dbReference type="Gene3D" id="3.30.40.10">
    <property type="entry name" value="Zinc/RING finger domain, C3HC4 (zinc finger)"/>
    <property type="match status" value="2"/>
</dbReference>
<dbReference type="Proteomes" id="UP000006038">
    <property type="component" value="Unassembled WGS sequence"/>
</dbReference>
<name>J3LIJ3_ORYBR</name>
<evidence type="ECO:0000256" key="1">
    <source>
        <dbReference type="ARBA" id="ARBA00000900"/>
    </source>
</evidence>
<feature type="coiled-coil region" evidence="6">
    <location>
        <begin position="313"/>
        <end position="420"/>
    </location>
</feature>
<evidence type="ECO:0000256" key="3">
    <source>
        <dbReference type="ARBA" id="ARBA00012483"/>
    </source>
</evidence>
<evidence type="ECO:0000313" key="10">
    <source>
        <dbReference type="EnsemblPlants" id="OB02G44600.1"/>
    </source>
</evidence>
<dbReference type="InterPro" id="IPR051348">
    <property type="entry name" value="U-box_ubiquitin_ligases"/>
</dbReference>